<sequence length="365" mass="40641">MSRMPAGTYDYSKPLQGQMIAPTLCTHAPDADRVMRRQDQRAFAYTAWWFHVFILVRRSNPASIRYIGQTGFIPKGPDTKAKTAQNNVHIKETGWVSNVAGLVCNPHAPGMSSAYATPKKHASALKEWTKFEASGRHCDDLTWSDEKTPSRFYLPMGQPFFTDTRPGTKRFGALMKDTGRGVLHASYIHGDYDLFAVVPADNPGTNIVVSEQHASSPWSHLHRAGKSPAATHDADKTDAQKTQEIPNFRGQKFIDVQNMLNSRMGVNMVLHGSQEKAVNSFDEDVDVFMPNGMDSFSLLTEADLRSFYDTVLRGRKLHNFMAGDAAEPRHGHFESWQKVGAENGPGLIHINPRDIVGANFVQIAR</sequence>
<accession>A0A9Q2S0C3</accession>
<proteinExistence type="predicted"/>
<dbReference type="Proteomes" id="UP000755667">
    <property type="component" value="Unassembled WGS sequence"/>
</dbReference>
<dbReference type="GeneID" id="62642393"/>
<evidence type="ECO:0000313" key="3">
    <source>
        <dbReference type="EMBL" id="MBM2417843.1"/>
    </source>
</evidence>
<protein>
    <submittedName>
        <fullName evidence="2">Uncharacterized protein</fullName>
    </submittedName>
</protein>
<dbReference type="EMBL" id="JAFBXF010000007">
    <property type="protein sequence ID" value="MBM2417843.1"/>
    <property type="molecule type" value="Genomic_DNA"/>
</dbReference>
<keyword evidence="5" id="KW-1185">Reference proteome</keyword>
<dbReference type="OrthoDB" id="7065154at2"/>
<organism evidence="2 4">
    <name type="scientific">Marivita cryptomonadis</name>
    <dbReference type="NCBI Taxonomy" id="505252"/>
    <lineage>
        <taxon>Bacteria</taxon>
        <taxon>Pseudomonadati</taxon>
        <taxon>Pseudomonadota</taxon>
        <taxon>Alphaproteobacteria</taxon>
        <taxon>Rhodobacterales</taxon>
        <taxon>Roseobacteraceae</taxon>
        <taxon>Marivita</taxon>
    </lineage>
</organism>
<dbReference type="Proteomes" id="UP000809440">
    <property type="component" value="Unassembled WGS sequence"/>
</dbReference>
<feature type="region of interest" description="Disordered" evidence="1">
    <location>
        <begin position="219"/>
        <end position="240"/>
    </location>
</feature>
<reference evidence="2 5" key="1">
    <citation type="submission" date="2021-01" db="EMBL/GenBank/DDBJ databases">
        <title>Diatom-associated Roseobacters Show Island Model of Population Structure.</title>
        <authorList>
            <person name="Qu L."/>
            <person name="Feng X."/>
            <person name="Chen Y."/>
            <person name="Li L."/>
            <person name="Wang X."/>
            <person name="Hu Z."/>
            <person name="Wang H."/>
            <person name="Luo H."/>
        </authorList>
    </citation>
    <scope>NUCLEOTIDE SEQUENCE</scope>
    <source>
        <strain evidence="3 5">CC28-63</strain>
        <strain evidence="2">CC28-69</strain>
    </source>
</reference>
<dbReference type="AlphaFoldDB" id="A0A9Q2S0C3"/>
<dbReference type="RefSeq" id="WP_138487984.1">
    <property type="nucleotide sequence ID" value="NZ_JAFBWU010000007.1"/>
</dbReference>
<comment type="caution">
    <text evidence="2">The sequence shown here is derived from an EMBL/GenBank/DDBJ whole genome shotgun (WGS) entry which is preliminary data.</text>
</comment>
<name>A0A9Q2S0C3_9RHOB</name>
<evidence type="ECO:0000313" key="4">
    <source>
        <dbReference type="Proteomes" id="UP000755667"/>
    </source>
</evidence>
<evidence type="ECO:0000313" key="2">
    <source>
        <dbReference type="EMBL" id="MBM2413175.1"/>
    </source>
</evidence>
<dbReference type="EMBL" id="JAFBXE010000007">
    <property type="protein sequence ID" value="MBM2413175.1"/>
    <property type="molecule type" value="Genomic_DNA"/>
</dbReference>
<evidence type="ECO:0000313" key="5">
    <source>
        <dbReference type="Proteomes" id="UP000809440"/>
    </source>
</evidence>
<evidence type="ECO:0000256" key="1">
    <source>
        <dbReference type="SAM" id="MobiDB-lite"/>
    </source>
</evidence>
<gene>
    <name evidence="2" type="ORF">JQX41_12730</name>
    <name evidence="3" type="ORF">JQX48_12735</name>
</gene>